<feature type="region of interest" description="Disordered" evidence="4">
    <location>
        <begin position="56"/>
        <end position="147"/>
    </location>
</feature>
<dbReference type="InterPro" id="IPR025254">
    <property type="entry name" value="CCDC113/CCDC96_CC"/>
</dbReference>
<reference evidence="7" key="1">
    <citation type="submission" date="2025-08" db="UniProtKB">
        <authorList>
            <consortium name="RefSeq"/>
        </authorList>
    </citation>
    <scope>IDENTIFICATION</scope>
    <source>
        <strain evidence="7">15085-1641.00</strain>
        <tissue evidence="7">Whole body</tissue>
    </source>
</reference>
<evidence type="ECO:0000313" key="7">
    <source>
        <dbReference type="RefSeq" id="XP_023176925.2"/>
    </source>
</evidence>
<keyword evidence="2" id="KW-0175">Coiled coil</keyword>
<dbReference type="PANTHER" id="PTHR15654">
    <property type="entry name" value="COILED-COIL DOMAIN-CONTAINING PROTEIN 113-RELATED"/>
    <property type="match status" value="1"/>
</dbReference>
<dbReference type="InterPro" id="IPR051885">
    <property type="entry name" value="CC_CF"/>
</dbReference>
<name>A0A6J1M9D5_DROHY</name>
<dbReference type="OMA" id="PILMEDY"/>
<dbReference type="GO" id="GO:0060271">
    <property type="term" value="P:cilium assembly"/>
    <property type="evidence" value="ECO:0007669"/>
    <property type="project" value="TreeGrafter"/>
</dbReference>
<feature type="domain" description="CCDC113/CCDC96 coiled-coil" evidence="5">
    <location>
        <begin position="480"/>
        <end position="655"/>
    </location>
</feature>
<evidence type="ECO:0000256" key="1">
    <source>
        <dbReference type="ARBA" id="ARBA00004138"/>
    </source>
</evidence>
<keyword evidence="3" id="KW-0966">Cell projection</keyword>
<evidence type="ECO:0000259" key="5">
    <source>
        <dbReference type="Pfam" id="PF13870"/>
    </source>
</evidence>
<feature type="compositionally biased region" description="Basic and acidic residues" evidence="4">
    <location>
        <begin position="101"/>
        <end position="116"/>
    </location>
</feature>
<accession>A0A6J1M9D5</accession>
<evidence type="ECO:0000256" key="2">
    <source>
        <dbReference type="ARBA" id="ARBA00023054"/>
    </source>
</evidence>
<dbReference type="AlphaFoldDB" id="A0A6J1M9D5"/>
<comment type="subcellular location">
    <subcellularLocation>
        <location evidence="1">Cell projection</location>
        <location evidence="1">Cilium</location>
    </subcellularLocation>
</comment>
<sequence>MTTELGVNEEYAAEQTAEKSAETLPTEATEDPLHERKTSLLQQFIDQSVKEDEDIAQKHYLDNLDEFMDEDSEPDEASIEASIDSEDMDQYHESPSMSSTDSRDSHRASQPKEVKPKQLQIVSPLSNDLDEHSRDNGRSSGVQLAQPSALPKKKLLNIIHSDDISENLSINSTLSSASQIQHDYIRLRGSFLLFGVAIPDINELTEGSSSELLPVQKQVNESPRTLIAPKSNAALLSEDYDPDSQNGEHEERTTISSSSVSNVVSMCSLSDTFKPIDVKRKKLEIDVDFIAERMTELMKKNEVLLKVPKDESDQQLSVSTRICKLFMRELISRAVTYVEDSTGRLSRNLDKHKLAMELVSLMSQIRVEADKKNILDSAVSDHFLRKKQMSFITNNNQDNAFNYKRWQMALVKLDRLLEVQRKTFDLAHSQSLKLNEELEQARVDSDEKITSFEQVVRETLLTNDSFSHLSGYVQDVLKRMRNIRDELSEMRLELLLTQHRFADLQKQSNELENVASGFKLRDYLNQQTETIILNTKIAERTAELNRLRARVHFDMHALAHVKCKIHMDRKNYLSLRRQREKCAETVHKYKDRIHQGNQRHNSIQRQLYKLRESGELMFHPILMEDYDQTLEYLKAKSASVEKLRSDFAFLTKRITIMDPTNVDILSIKPPSRSGTANKVSFRVTGGSIL</sequence>
<proteinExistence type="predicted"/>
<gene>
    <name evidence="7" type="primary">LOC111603525</name>
</gene>
<keyword evidence="6" id="KW-1185">Reference proteome</keyword>
<protein>
    <submittedName>
        <fullName evidence="7">Uncharacterized protein LOC111603525</fullName>
    </submittedName>
</protein>
<dbReference type="Proteomes" id="UP000504633">
    <property type="component" value="Unplaced"/>
</dbReference>
<evidence type="ECO:0000256" key="4">
    <source>
        <dbReference type="SAM" id="MobiDB-lite"/>
    </source>
</evidence>
<dbReference type="Pfam" id="PF13870">
    <property type="entry name" value="CCDC113_CCDC96_CC"/>
    <property type="match status" value="1"/>
</dbReference>
<feature type="region of interest" description="Disordered" evidence="4">
    <location>
        <begin position="237"/>
        <end position="257"/>
    </location>
</feature>
<dbReference type="PANTHER" id="PTHR15654:SF1">
    <property type="entry name" value="COILED-COIL DOMAIN-CONTAINING PROTEIN 96"/>
    <property type="match status" value="1"/>
</dbReference>
<dbReference type="GO" id="GO:0036064">
    <property type="term" value="C:ciliary basal body"/>
    <property type="evidence" value="ECO:0007669"/>
    <property type="project" value="TreeGrafter"/>
</dbReference>
<dbReference type="GO" id="GO:0005930">
    <property type="term" value="C:axoneme"/>
    <property type="evidence" value="ECO:0007669"/>
    <property type="project" value="TreeGrafter"/>
</dbReference>
<dbReference type="RefSeq" id="XP_023176925.2">
    <property type="nucleotide sequence ID" value="XM_023321157.2"/>
</dbReference>
<evidence type="ECO:0000256" key="3">
    <source>
        <dbReference type="ARBA" id="ARBA00023273"/>
    </source>
</evidence>
<feature type="region of interest" description="Disordered" evidence="4">
    <location>
        <begin position="1"/>
        <end position="38"/>
    </location>
</feature>
<evidence type="ECO:0000313" key="6">
    <source>
        <dbReference type="Proteomes" id="UP000504633"/>
    </source>
</evidence>
<dbReference type="KEGG" id="dhe:111603525"/>
<organism evidence="6 7">
    <name type="scientific">Drosophila hydei</name>
    <name type="common">Fruit fly</name>
    <dbReference type="NCBI Taxonomy" id="7224"/>
    <lineage>
        <taxon>Eukaryota</taxon>
        <taxon>Metazoa</taxon>
        <taxon>Ecdysozoa</taxon>
        <taxon>Arthropoda</taxon>
        <taxon>Hexapoda</taxon>
        <taxon>Insecta</taxon>
        <taxon>Pterygota</taxon>
        <taxon>Neoptera</taxon>
        <taxon>Endopterygota</taxon>
        <taxon>Diptera</taxon>
        <taxon>Brachycera</taxon>
        <taxon>Muscomorpha</taxon>
        <taxon>Ephydroidea</taxon>
        <taxon>Drosophilidae</taxon>
        <taxon>Drosophila</taxon>
    </lineage>
</organism>
<dbReference type="GeneID" id="111603525"/>
<feature type="compositionally biased region" description="Acidic residues" evidence="4">
    <location>
        <begin position="63"/>
        <end position="88"/>
    </location>
</feature>
<dbReference type="OrthoDB" id="10254794at2759"/>